<evidence type="ECO:0000313" key="4">
    <source>
        <dbReference type="Proteomes" id="UP000198771"/>
    </source>
</evidence>
<feature type="domain" description="DUF8042" evidence="1">
    <location>
        <begin position="76"/>
        <end position="192"/>
    </location>
</feature>
<organism evidence="3 4">
    <name type="scientific">Desulfonatronum thiosulfatophilum</name>
    <dbReference type="NCBI Taxonomy" id="617002"/>
    <lineage>
        <taxon>Bacteria</taxon>
        <taxon>Pseudomonadati</taxon>
        <taxon>Thermodesulfobacteriota</taxon>
        <taxon>Desulfovibrionia</taxon>
        <taxon>Desulfovibrionales</taxon>
        <taxon>Desulfonatronaceae</taxon>
        <taxon>Desulfonatronum</taxon>
    </lineage>
</organism>
<dbReference type="STRING" id="617002.SAMN05660653_01875"/>
<proteinExistence type="predicted"/>
<dbReference type="AlphaFoldDB" id="A0A1G6D3H1"/>
<dbReference type="Pfam" id="PF26159">
    <property type="entry name" value="DUF8043"/>
    <property type="match status" value="1"/>
</dbReference>
<feature type="domain" description="DUF8043" evidence="2">
    <location>
        <begin position="1"/>
        <end position="71"/>
    </location>
</feature>
<evidence type="ECO:0000259" key="1">
    <source>
        <dbReference type="Pfam" id="PF26154"/>
    </source>
</evidence>
<evidence type="ECO:0000313" key="3">
    <source>
        <dbReference type="EMBL" id="SDB39495.1"/>
    </source>
</evidence>
<evidence type="ECO:0000259" key="2">
    <source>
        <dbReference type="Pfam" id="PF26159"/>
    </source>
</evidence>
<dbReference type="OrthoDB" id="9813744at2"/>
<accession>A0A1G6D3H1</accession>
<dbReference type="EMBL" id="FMXO01000010">
    <property type="protein sequence ID" value="SDB39495.1"/>
    <property type="molecule type" value="Genomic_DNA"/>
</dbReference>
<gene>
    <name evidence="3" type="ORF">SAMN05660653_01875</name>
</gene>
<name>A0A1G6D3H1_9BACT</name>
<keyword evidence="4" id="KW-1185">Reference proteome</keyword>
<reference evidence="3 4" key="1">
    <citation type="submission" date="2016-10" db="EMBL/GenBank/DDBJ databases">
        <authorList>
            <person name="de Groot N.N."/>
        </authorList>
    </citation>
    <scope>NUCLEOTIDE SEQUENCE [LARGE SCALE GENOMIC DNA]</scope>
    <source>
        <strain evidence="3 4">ASO4-2</strain>
    </source>
</reference>
<dbReference type="RefSeq" id="WP_092120527.1">
    <property type="nucleotide sequence ID" value="NZ_FMXO01000010.1"/>
</dbReference>
<dbReference type="Pfam" id="PF26154">
    <property type="entry name" value="DUF8042"/>
    <property type="match status" value="1"/>
</dbReference>
<dbReference type="Proteomes" id="UP000198771">
    <property type="component" value="Unassembled WGS sequence"/>
</dbReference>
<dbReference type="InterPro" id="IPR058356">
    <property type="entry name" value="DUF8043"/>
</dbReference>
<protein>
    <submittedName>
        <fullName evidence="3">Uncharacterized protein</fullName>
    </submittedName>
</protein>
<dbReference type="InterPro" id="IPR058355">
    <property type="entry name" value="DUF8042"/>
</dbReference>
<sequence>MIIIDGQKSDFNITNFTNLDELLVGLMSMEHLDNRIVTDVLVNDEAFSEIYPHQAEDVDCRDIQKVEIKTMGVPEMGVNIARELYKVIRLMSEGSKQIADLFRRADDAEALEMYQDLLDVTRDFLTMIGALRDEFSLTKNPQFETAVNELSELFTEMMEVQENEDWILLSDLLEYEFHPLVERWKSIVAQLREDVRKSIREN</sequence>